<comment type="caution">
    <text evidence="1">The sequence shown here is derived from an EMBL/GenBank/DDBJ whole genome shotgun (WGS) entry which is preliminary data.</text>
</comment>
<name>A0ABW9RTV4_9BACT</name>
<dbReference type="RefSeq" id="WP_155174634.1">
    <property type="nucleotide sequence ID" value="NZ_BAAAFL010000024.1"/>
</dbReference>
<dbReference type="Proteomes" id="UP000798808">
    <property type="component" value="Unassembled WGS sequence"/>
</dbReference>
<gene>
    <name evidence="1" type="ORF">E1163_21950</name>
</gene>
<reference evidence="1 2" key="1">
    <citation type="submission" date="2019-02" db="EMBL/GenBank/DDBJ databases">
        <authorList>
            <person name="Goldberg S.R."/>
            <person name="Haltli B.A."/>
            <person name="Correa H."/>
            <person name="Russell K.G."/>
        </authorList>
    </citation>
    <scope>NUCLEOTIDE SEQUENCE [LARGE SCALE GENOMIC DNA]</scope>
    <source>
        <strain evidence="1 2">JCM 16186</strain>
    </source>
</reference>
<protein>
    <recommendedName>
        <fullName evidence="3">S9 family peptidase</fullName>
    </recommendedName>
</protein>
<proteinExistence type="predicted"/>
<evidence type="ECO:0008006" key="3">
    <source>
        <dbReference type="Google" id="ProtNLM"/>
    </source>
</evidence>
<keyword evidence="2" id="KW-1185">Reference proteome</keyword>
<evidence type="ECO:0000313" key="2">
    <source>
        <dbReference type="Proteomes" id="UP000798808"/>
    </source>
</evidence>
<dbReference type="EMBL" id="SMLW01000636">
    <property type="protein sequence ID" value="MTI27637.1"/>
    <property type="molecule type" value="Genomic_DNA"/>
</dbReference>
<sequence>MKFIALLLLTLPLQRDDLTSPDGRFQIVMYGKDLGDSSYELNYYLKQIGQSDSTLLTSSFIHDLLAPVFWWTPDSRLLIYEHKEEGKHVSMVKVMDMKDGKVRFSSKGFINAQMNKKNKFLVLDGYLLYFKSPELYKVQLLKLNLSNYETEQILEFENYGVYETPQITIVNKREREITLTTLGKNYEAKEILVKL</sequence>
<accession>A0ABW9RTV4</accession>
<organism evidence="1 2">
    <name type="scientific">Fulvivirga kasyanovii</name>
    <dbReference type="NCBI Taxonomy" id="396812"/>
    <lineage>
        <taxon>Bacteria</taxon>
        <taxon>Pseudomonadati</taxon>
        <taxon>Bacteroidota</taxon>
        <taxon>Cytophagia</taxon>
        <taxon>Cytophagales</taxon>
        <taxon>Fulvivirgaceae</taxon>
        <taxon>Fulvivirga</taxon>
    </lineage>
</organism>
<evidence type="ECO:0000313" key="1">
    <source>
        <dbReference type="EMBL" id="MTI27637.1"/>
    </source>
</evidence>